<dbReference type="InterPro" id="IPR007712">
    <property type="entry name" value="RelE/ParE_toxin"/>
</dbReference>
<dbReference type="AlphaFoldDB" id="A0A844DN39"/>
<dbReference type="NCBIfam" id="TIGR02385">
    <property type="entry name" value="RelE_StbE"/>
    <property type="match status" value="1"/>
</dbReference>
<evidence type="ECO:0000256" key="2">
    <source>
        <dbReference type="ARBA" id="ARBA00022649"/>
    </source>
</evidence>
<gene>
    <name evidence="8" type="ORF">GKD95_05855</name>
</gene>
<dbReference type="Pfam" id="PF06769">
    <property type="entry name" value="YoeB_toxin"/>
    <property type="match status" value="1"/>
</dbReference>
<protein>
    <recommendedName>
        <fullName evidence="7">Endoribonuclease YoeB</fullName>
    </recommendedName>
    <alternativeName>
        <fullName evidence="6">Putative mRNA interferase YoeB</fullName>
    </alternativeName>
</protein>
<keyword evidence="4" id="KW-0255">Endonuclease</keyword>
<evidence type="ECO:0000313" key="9">
    <source>
        <dbReference type="Proteomes" id="UP000461506"/>
    </source>
</evidence>
<comment type="caution">
    <text evidence="8">The sequence shown here is derived from an EMBL/GenBank/DDBJ whole genome shotgun (WGS) entry which is preliminary data.</text>
</comment>
<dbReference type="InterPro" id="IPR035093">
    <property type="entry name" value="RelE/ParE_toxin_dom_sf"/>
</dbReference>
<dbReference type="Proteomes" id="UP000461506">
    <property type="component" value="Unassembled WGS sequence"/>
</dbReference>
<accession>A0A844DN39</accession>
<organism evidence="8 9">
    <name type="scientific">Faecalibacterium prausnitzii</name>
    <dbReference type="NCBI Taxonomy" id="853"/>
    <lineage>
        <taxon>Bacteria</taxon>
        <taxon>Bacillati</taxon>
        <taxon>Bacillota</taxon>
        <taxon>Clostridia</taxon>
        <taxon>Eubacteriales</taxon>
        <taxon>Oscillospiraceae</taxon>
        <taxon>Faecalibacterium</taxon>
    </lineage>
</organism>
<dbReference type="GO" id="GO:0045892">
    <property type="term" value="P:negative regulation of DNA-templated transcription"/>
    <property type="evidence" value="ECO:0007669"/>
    <property type="project" value="TreeGrafter"/>
</dbReference>
<name>A0A844DN39_9FIRM</name>
<evidence type="ECO:0000256" key="7">
    <source>
        <dbReference type="ARBA" id="ARBA00050056"/>
    </source>
</evidence>
<comment type="similarity">
    <text evidence="1">Belongs to the YoeB family.</text>
</comment>
<reference evidence="8 9" key="1">
    <citation type="journal article" date="2019" name="Nat. Med.">
        <title>A library of human gut bacterial isolates paired with longitudinal multiomics data enables mechanistic microbiome research.</title>
        <authorList>
            <person name="Poyet M."/>
            <person name="Groussin M."/>
            <person name="Gibbons S.M."/>
            <person name="Avila-Pacheco J."/>
            <person name="Jiang X."/>
            <person name="Kearney S.M."/>
            <person name="Perrotta A.R."/>
            <person name="Berdy B."/>
            <person name="Zhao S."/>
            <person name="Lieberman T.D."/>
            <person name="Swanson P.K."/>
            <person name="Smith M."/>
            <person name="Roesemann S."/>
            <person name="Alexander J.E."/>
            <person name="Rich S.A."/>
            <person name="Livny J."/>
            <person name="Vlamakis H."/>
            <person name="Clish C."/>
            <person name="Bullock K."/>
            <person name="Deik A."/>
            <person name="Scott J."/>
            <person name="Pierce K.A."/>
            <person name="Xavier R.J."/>
            <person name="Alm E.J."/>
        </authorList>
    </citation>
    <scope>NUCLEOTIDE SEQUENCE [LARGE SCALE GENOMIC DNA]</scope>
    <source>
        <strain evidence="8 9">BIOML-A1</strain>
    </source>
</reference>
<dbReference type="PANTHER" id="PTHR38039">
    <property type="entry name" value="TOXIN YOEB"/>
    <property type="match status" value="1"/>
</dbReference>
<dbReference type="SUPFAM" id="SSF143011">
    <property type="entry name" value="RelE-like"/>
    <property type="match status" value="1"/>
</dbReference>
<evidence type="ECO:0000256" key="3">
    <source>
        <dbReference type="ARBA" id="ARBA00022722"/>
    </source>
</evidence>
<keyword evidence="5" id="KW-0378">Hydrolase</keyword>
<dbReference type="Gene3D" id="3.30.2310.20">
    <property type="entry name" value="RelE-like"/>
    <property type="match status" value="1"/>
</dbReference>
<dbReference type="GO" id="GO:0016787">
    <property type="term" value="F:hydrolase activity"/>
    <property type="evidence" value="ECO:0007669"/>
    <property type="project" value="UniProtKB-KW"/>
</dbReference>
<dbReference type="GO" id="GO:0006401">
    <property type="term" value="P:RNA catabolic process"/>
    <property type="evidence" value="ECO:0007669"/>
    <property type="project" value="InterPro"/>
</dbReference>
<dbReference type="RefSeq" id="WP_154276828.1">
    <property type="nucleotide sequence ID" value="NZ_LR700084.1"/>
</dbReference>
<dbReference type="GO" id="GO:0004519">
    <property type="term" value="F:endonuclease activity"/>
    <property type="evidence" value="ECO:0007669"/>
    <property type="project" value="UniProtKB-KW"/>
</dbReference>
<dbReference type="NCBIfam" id="TIGR02116">
    <property type="entry name" value="toxin_Txe_YoeB"/>
    <property type="match status" value="1"/>
</dbReference>
<keyword evidence="2" id="KW-1277">Toxin-antitoxin system</keyword>
<evidence type="ECO:0000256" key="6">
    <source>
        <dbReference type="ARBA" id="ARBA00030388"/>
    </source>
</evidence>
<proteinExistence type="inferred from homology"/>
<dbReference type="PANTHER" id="PTHR38039:SF1">
    <property type="entry name" value="TOXIN YOEB"/>
    <property type="match status" value="1"/>
</dbReference>
<evidence type="ECO:0000256" key="1">
    <source>
        <dbReference type="ARBA" id="ARBA00008172"/>
    </source>
</evidence>
<evidence type="ECO:0000256" key="4">
    <source>
        <dbReference type="ARBA" id="ARBA00022759"/>
    </source>
</evidence>
<evidence type="ECO:0000256" key="5">
    <source>
        <dbReference type="ARBA" id="ARBA00022801"/>
    </source>
</evidence>
<dbReference type="InterPro" id="IPR009614">
    <property type="entry name" value="YoeB_toxin"/>
</dbReference>
<keyword evidence="3" id="KW-0540">Nuclease</keyword>
<dbReference type="EMBL" id="WKQN01000004">
    <property type="protein sequence ID" value="MSC62872.1"/>
    <property type="molecule type" value="Genomic_DNA"/>
</dbReference>
<sequence>MYKIVYTKTALKDIPKLKSAHLDEKAKALISVIKENPFQNPPPYEKLVGDLNGSYSRRINVQHRLVYDVFEEEQTIKILSLWTHYER</sequence>
<evidence type="ECO:0000313" key="8">
    <source>
        <dbReference type="EMBL" id="MSC62872.1"/>
    </source>
</evidence>